<dbReference type="Gene3D" id="3.20.20.70">
    <property type="entry name" value="Aldolase class I"/>
    <property type="match status" value="1"/>
</dbReference>
<evidence type="ECO:0000256" key="8">
    <source>
        <dbReference type="SAM" id="MobiDB-lite"/>
    </source>
</evidence>
<evidence type="ECO:0000256" key="7">
    <source>
        <dbReference type="NCBIfam" id="TIGR02127"/>
    </source>
</evidence>
<comment type="pathway">
    <text evidence="1">Pyrimidine metabolism; UMP biosynthesis via de novo pathway; UMP from orotate: step 2/2.</text>
</comment>
<dbReference type="Proteomes" id="UP000635387">
    <property type="component" value="Unassembled WGS sequence"/>
</dbReference>
<keyword evidence="5" id="KW-0456">Lyase</keyword>
<comment type="caution">
    <text evidence="10">The sequence shown here is derived from an EMBL/GenBank/DDBJ whole genome shotgun (WGS) entry which is preliminary data.</text>
</comment>
<dbReference type="PANTHER" id="PTHR43375:SF1">
    <property type="entry name" value="OROTIDINE 5'-PHOSPHATE DECARBOXYLASE"/>
    <property type="match status" value="1"/>
</dbReference>
<dbReference type="RefSeq" id="WP_191253979.1">
    <property type="nucleotide sequence ID" value="NZ_BNAY01000002.1"/>
</dbReference>
<evidence type="ECO:0000256" key="1">
    <source>
        <dbReference type="ARBA" id="ARBA00004861"/>
    </source>
</evidence>
<organism evidence="10 11">
    <name type="scientific">Amycolatopsis oliviviridis</name>
    <dbReference type="NCBI Taxonomy" id="1471590"/>
    <lineage>
        <taxon>Bacteria</taxon>
        <taxon>Bacillati</taxon>
        <taxon>Actinomycetota</taxon>
        <taxon>Actinomycetes</taxon>
        <taxon>Pseudonocardiales</taxon>
        <taxon>Pseudonocardiaceae</taxon>
        <taxon>Amycolatopsis</taxon>
    </lineage>
</organism>
<evidence type="ECO:0000256" key="2">
    <source>
        <dbReference type="ARBA" id="ARBA00008847"/>
    </source>
</evidence>
<evidence type="ECO:0000256" key="3">
    <source>
        <dbReference type="ARBA" id="ARBA00022793"/>
    </source>
</evidence>
<evidence type="ECO:0000259" key="9">
    <source>
        <dbReference type="SMART" id="SM00934"/>
    </source>
</evidence>
<sequence length="279" mass="28162">MSGRFGARLARAVAEKGPLCAGIDPHPGLLQAWGLPADAGGLEKFALTAAEAIAPEVAVIKPQSAFFEAYGPPGVAVLAKTMKVCREAGALVLLDVKRGDIGSTMAAYTAAFLPLGAELEADAITVSPYLGFGSLDFAVEVAQAQGKGLFVLARTSNPEAQGLQNALLPNGKTVAQDIVDTAAAHNAGVGPLGDIGVVVGATIAPGELDLSALNGPVLAPGFGAQGATPADLRALFGPGLPGVLPASSRDVLKHGPDPEALRAAVRRTRDSLGPLEKDQ</sequence>
<dbReference type="InterPro" id="IPR018089">
    <property type="entry name" value="OMPdecase_AS"/>
</dbReference>
<name>A0ABQ3LAR1_9PSEU</name>
<evidence type="ECO:0000256" key="6">
    <source>
        <dbReference type="ARBA" id="ARBA00049157"/>
    </source>
</evidence>
<dbReference type="PROSITE" id="PS00156">
    <property type="entry name" value="OMPDECASE"/>
    <property type="match status" value="1"/>
</dbReference>
<dbReference type="PANTHER" id="PTHR43375">
    <property type="entry name" value="OROTIDINE 5'-PHOSPHATE DECARBOXYLASE"/>
    <property type="match status" value="1"/>
</dbReference>
<dbReference type="Pfam" id="PF00215">
    <property type="entry name" value="OMPdecase"/>
    <property type="match status" value="1"/>
</dbReference>
<keyword evidence="4" id="KW-0665">Pyrimidine biosynthesis</keyword>
<dbReference type="SUPFAM" id="SSF51366">
    <property type="entry name" value="Ribulose-phoshate binding barrel"/>
    <property type="match status" value="1"/>
</dbReference>
<dbReference type="InterPro" id="IPR001754">
    <property type="entry name" value="OMPdeCOase_dom"/>
</dbReference>
<proteinExistence type="inferred from homology"/>
<dbReference type="NCBIfam" id="TIGR02127">
    <property type="entry name" value="pyrF_sub2"/>
    <property type="match status" value="1"/>
</dbReference>
<dbReference type="InterPro" id="IPR011060">
    <property type="entry name" value="RibuloseP-bd_barrel"/>
</dbReference>
<protein>
    <recommendedName>
        <fullName evidence="7">Orotidine-5'-phosphate decarboxylase</fullName>
        <ecNumber evidence="7">4.1.1.23</ecNumber>
    </recommendedName>
</protein>
<accession>A0ABQ3LAR1</accession>
<dbReference type="EMBL" id="BNAY01000002">
    <property type="protein sequence ID" value="GHH10519.1"/>
    <property type="molecule type" value="Genomic_DNA"/>
</dbReference>
<dbReference type="InterPro" id="IPR011995">
    <property type="entry name" value="OMPdecase_type-2"/>
</dbReference>
<keyword evidence="3" id="KW-0210">Decarboxylase</keyword>
<gene>
    <name evidence="10" type="primary">pyrF</name>
    <name evidence="10" type="ORF">GCM10017790_19690</name>
</gene>
<dbReference type="CDD" id="cd04725">
    <property type="entry name" value="OMP_decarboxylase_like"/>
    <property type="match status" value="1"/>
</dbReference>
<dbReference type="EC" id="4.1.1.23" evidence="7"/>
<comment type="catalytic activity">
    <reaction evidence="6">
        <text>orotidine 5'-phosphate + H(+) = UMP + CO2</text>
        <dbReference type="Rhea" id="RHEA:11596"/>
        <dbReference type="ChEBI" id="CHEBI:15378"/>
        <dbReference type="ChEBI" id="CHEBI:16526"/>
        <dbReference type="ChEBI" id="CHEBI:57538"/>
        <dbReference type="ChEBI" id="CHEBI:57865"/>
        <dbReference type="EC" id="4.1.1.23"/>
    </reaction>
</comment>
<evidence type="ECO:0000256" key="5">
    <source>
        <dbReference type="ARBA" id="ARBA00023239"/>
    </source>
</evidence>
<comment type="similarity">
    <text evidence="2">Belongs to the OMP decarboxylase family. Type 2 subfamily.</text>
</comment>
<reference evidence="11" key="1">
    <citation type="journal article" date="2019" name="Int. J. Syst. Evol. Microbiol.">
        <title>The Global Catalogue of Microorganisms (GCM) 10K type strain sequencing project: providing services to taxonomists for standard genome sequencing and annotation.</title>
        <authorList>
            <consortium name="The Broad Institute Genomics Platform"/>
            <consortium name="The Broad Institute Genome Sequencing Center for Infectious Disease"/>
            <person name="Wu L."/>
            <person name="Ma J."/>
        </authorList>
    </citation>
    <scope>NUCLEOTIDE SEQUENCE [LARGE SCALE GENOMIC DNA]</scope>
    <source>
        <strain evidence="11">CGMCC 4.7683</strain>
    </source>
</reference>
<feature type="compositionally biased region" description="Basic and acidic residues" evidence="8">
    <location>
        <begin position="267"/>
        <end position="279"/>
    </location>
</feature>
<feature type="domain" description="Orotidine 5'-phosphate decarboxylase" evidence="9">
    <location>
        <begin position="18"/>
        <end position="264"/>
    </location>
</feature>
<feature type="region of interest" description="Disordered" evidence="8">
    <location>
        <begin position="248"/>
        <end position="279"/>
    </location>
</feature>
<dbReference type="InterPro" id="IPR013785">
    <property type="entry name" value="Aldolase_TIM"/>
</dbReference>
<evidence type="ECO:0000256" key="4">
    <source>
        <dbReference type="ARBA" id="ARBA00022975"/>
    </source>
</evidence>
<evidence type="ECO:0000313" key="11">
    <source>
        <dbReference type="Proteomes" id="UP000635387"/>
    </source>
</evidence>
<keyword evidence="11" id="KW-1185">Reference proteome</keyword>
<dbReference type="SMART" id="SM00934">
    <property type="entry name" value="OMPdecase"/>
    <property type="match status" value="1"/>
</dbReference>
<evidence type="ECO:0000313" key="10">
    <source>
        <dbReference type="EMBL" id="GHH10519.1"/>
    </source>
</evidence>
<feature type="compositionally biased region" description="Basic and acidic residues" evidence="8">
    <location>
        <begin position="250"/>
        <end position="260"/>
    </location>
</feature>